<keyword evidence="3" id="KW-0862">Zinc</keyword>
<dbReference type="Pfam" id="PF13771">
    <property type="entry name" value="zf-HC5HC2H"/>
    <property type="match status" value="1"/>
</dbReference>
<keyword evidence="9" id="KW-1185">Reference proteome</keyword>
<dbReference type="InterPro" id="IPR051188">
    <property type="entry name" value="PHD-type_Zinc_Finger"/>
</dbReference>
<evidence type="ECO:0000313" key="9">
    <source>
        <dbReference type="Proteomes" id="UP000237246"/>
    </source>
</evidence>
<evidence type="ECO:0000259" key="6">
    <source>
        <dbReference type="PROSITE" id="PS50089"/>
    </source>
</evidence>
<dbReference type="InterPro" id="IPR034732">
    <property type="entry name" value="EPHD"/>
</dbReference>
<dbReference type="SMART" id="SM00184">
    <property type="entry name" value="RING"/>
    <property type="match status" value="2"/>
</dbReference>
<feature type="domain" description="PHD-type" evidence="7">
    <location>
        <begin position="33"/>
        <end position="147"/>
    </location>
</feature>
<evidence type="ECO:0000256" key="5">
    <source>
        <dbReference type="SAM" id="MobiDB-lite"/>
    </source>
</evidence>
<reference evidence="8 9" key="1">
    <citation type="submission" date="2018-01" db="EMBL/GenBank/DDBJ databases">
        <title>Comparison of the Chinese Bamboo Partridge and Red Junglefowl genome sequences highlights the importance of demography in genome evolution.</title>
        <authorList>
            <person name="Tiley G.P."/>
            <person name="Kimball R.T."/>
            <person name="Braun E.L."/>
            <person name="Burleigh J.G."/>
        </authorList>
    </citation>
    <scope>NUCLEOTIDE SEQUENCE [LARGE SCALE GENOMIC DNA]</scope>
    <source>
        <strain evidence="8">RTK389</strain>
        <tissue evidence="8">Blood</tissue>
    </source>
</reference>
<dbReference type="Gene3D" id="3.30.40.10">
    <property type="entry name" value="Zinc/RING finger domain, C3HC4 (zinc finger)"/>
    <property type="match status" value="2"/>
</dbReference>
<evidence type="ECO:0008006" key="10">
    <source>
        <dbReference type="Google" id="ProtNLM"/>
    </source>
</evidence>
<dbReference type="InterPro" id="IPR001965">
    <property type="entry name" value="Znf_PHD"/>
</dbReference>
<dbReference type="AlphaFoldDB" id="A0A2P4S745"/>
<evidence type="ECO:0000256" key="2">
    <source>
        <dbReference type="ARBA" id="ARBA00022771"/>
    </source>
</evidence>
<sequence>MESGESKLARPAQSSPWDSPRPRKVLTAVPLSSPACVLCGRVDEDSIILGQKHEKLGFYFHTFCVIFCTGLGQPGKDNTNVCSFKEDLIRTMRQAEHTLCFVCGNVGATITCAESGCGRSFHLPCASKGDCITQYFGEFRSFCWVHRPHQAVEAAPTQDTTCIVCMEPVGDSRSYSTMVCPACRHVCFHRACIQEQALHAGIYCFQCPLCRDRDSFIRDMVTMGIRIPFRLVSISQLLRCEGTGAVLRKGLPQQGWPFAAISMGLSITGKLESG</sequence>
<evidence type="ECO:0000259" key="7">
    <source>
        <dbReference type="PROSITE" id="PS51805"/>
    </source>
</evidence>
<dbReference type="InterPro" id="IPR013083">
    <property type="entry name" value="Znf_RING/FYVE/PHD"/>
</dbReference>
<evidence type="ECO:0000313" key="8">
    <source>
        <dbReference type="EMBL" id="POI19898.1"/>
    </source>
</evidence>
<dbReference type="InterPro" id="IPR001841">
    <property type="entry name" value="Znf_RING"/>
</dbReference>
<dbReference type="SUPFAM" id="SSF57850">
    <property type="entry name" value="RING/U-box"/>
    <property type="match status" value="1"/>
</dbReference>
<protein>
    <recommendedName>
        <fullName evidence="10">PHD-type domain-containing protein</fullName>
    </recommendedName>
</protein>
<dbReference type="PROSITE" id="PS50089">
    <property type="entry name" value="ZF_RING_2"/>
    <property type="match status" value="1"/>
</dbReference>
<dbReference type="EMBL" id="PPHD01092273">
    <property type="protein sequence ID" value="POI19898.1"/>
    <property type="molecule type" value="Genomic_DNA"/>
</dbReference>
<accession>A0A2P4S745</accession>
<organism evidence="8 9">
    <name type="scientific">Bambusicola thoracicus</name>
    <name type="common">Chinese bamboo-partridge</name>
    <name type="synonym">Perdix thoracica</name>
    <dbReference type="NCBI Taxonomy" id="9083"/>
    <lineage>
        <taxon>Eukaryota</taxon>
        <taxon>Metazoa</taxon>
        <taxon>Chordata</taxon>
        <taxon>Craniata</taxon>
        <taxon>Vertebrata</taxon>
        <taxon>Euteleostomi</taxon>
        <taxon>Archelosauria</taxon>
        <taxon>Archosauria</taxon>
        <taxon>Dinosauria</taxon>
        <taxon>Saurischia</taxon>
        <taxon>Theropoda</taxon>
        <taxon>Coelurosauria</taxon>
        <taxon>Aves</taxon>
        <taxon>Neognathae</taxon>
        <taxon>Galloanserae</taxon>
        <taxon>Galliformes</taxon>
        <taxon>Phasianidae</taxon>
        <taxon>Perdicinae</taxon>
        <taxon>Bambusicola</taxon>
    </lineage>
</organism>
<gene>
    <name evidence="8" type="ORF">CIB84_016356</name>
</gene>
<evidence type="ECO:0000256" key="4">
    <source>
        <dbReference type="PROSITE-ProRule" id="PRU00175"/>
    </source>
</evidence>
<feature type="domain" description="RING-type" evidence="6">
    <location>
        <begin position="162"/>
        <end position="211"/>
    </location>
</feature>
<dbReference type="OrthoDB" id="512616at2759"/>
<evidence type="ECO:0000256" key="3">
    <source>
        <dbReference type="ARBA" id="ARBA00022833"/>
    </source>
</evidence>
<keyword evidence="2 4" id="KW-0863">Zinc-finger</keyword>
<evidence type="ECO:0000256" key="1">
    <source>
        <dbReference type="ARBA" id="ARBA00022723"/>
    </source>
</evidence>
<dbReference type="PROSITE" id="PS51805">
    <property type="entry name" value="EPHD"/>
    <property type="match status" value="1"/>
</dbReference>
<dbReference type="GO" id="GO:0008270">
    <property type="term" value="F:zinc ion binding"/>
    <property type="evidence" value="ECO:0007669"/>
    <property type="project" value="UniProtKB-KW"/>
</dbReference>
<name>A0A2P4S745_BAMTH</name>
<dbReference type="CDD" id="cd16448">
    <property type="entry name" value="RING-H2"/>
    <property type="match status" value="1"/>
</dbReference>
<dbReference type="Proteomes" id="UP000237246">
    <property type="component" value="Unassembled WGS sequence"/>
</dbReference>
<feature type="region of interest" description="Disordered" evidence="5">
    <location>
        <begin position="1"/>
        <end position="23"/>
    </location>
</feature>
<dbReference type="SMART" id="SM00249">
    <property type="entry name" value="PHD"/>
    <property type="match status" value="2"/>
</dbReference>
<proteinExistence type="predicted"/>
<dbReference type="GO" id="GO:0005634">
    <property type="term" value="C:nucleus"/>
    <property type="evidence" value="ECO:0007669"/>
    <property type="project" value="TreeGrafter"/>
</dbReference>
<keyword evidence="1" id="KW-0479">Metal-binding</keyword>
<comment type="caution">
    <text evidence="8">The sequence shown here is derived from an EMBL/GenBank/DDBJ whole genome shotgun (WGS) entry which is preliminary data.</text>
</comment>
<dbReference type="PANTHER" id="PTHR12420:SF47">
    <property type="entry name" value="PHD FINGER PROTEIN 7"/>
    <property type="match status" value="1"/>
</dbReference>
<dbReference type="PANTHER" id="PTHR12420">
    <property type="entry name" value="PHD FINGER PROTEIN"/>
    <property type="match status" value="1"/>
</dbReference>